<dbReference type="NCBIfam" id="TIGR00757">
    <property type="entry name" value="RNaseEG"/>
    <property type="match status" value="1"/>
</dbReference>
<dbReference type="Pfam" id="PF10150">
    <property type="entry name" value="RNase_E_G"/>
    <property type="match status" value="1"/>
</dbReference>
<comment type="similarity">
    <text evidence="8">Belongs to the RNase E/G family. RNase E subfamily.</text>
</comment>
<dbReference type="GO" id="GO:0005737">
    <property type="term" value="C:cytoplasm"/>
    <property type="evidence" value="ECO:0007669"/>
    <property type="project" value="UniProtKB-SubCell"/>
</dbReference>
<feature type="compositionally biased region" description="Low complexity" evidence="10">
    <location>
        <begin position="832"/>
        <end position="847"/>
    </location>
</feature>
<dbReference type="HAMAP" id="MF_00970">
    <property type="entry name" value="RNase_E"/>
    <property type="match status" value="1"/>
</dbReference>
<keyword evidence="7 8" id="KW-0694">RNA-binding</keyword>
<feature type="domain" description="RNA-binding protein AU-1/Ribonuclease E/G" evidence="11">
    <location>
        <begin position="325"/>
        <end position="595"/>
    </location>
</feature>
<feature type="domain" description="RNase E/G thioredoxin-like" evidence="12">
    <location>
        <begin position="607"/>
        <end position="691"/>
    </location>
</feature>
<dbReference type="GO" id="GO:0008033">
    <property type="term" value="P:tRNA processing"/>
    <property type="evidence" value="ECO:0007669"/>
    <property type="project" value="UniProtKB-UniRule"/>
</dbReference>
<sequence length="892" mass="97300">MAKKMLIDATHAEETRVVVVDGNKVDEFDFESVNKRQLAGNIYLAKVTRVEPSLQAAFVEYGGNRHGFLAFSEIHPDYYQIPVADREALLAEERAYAEALEEEEPAEREKEKPKRSRSRSRSRKKPESSKGDQPDLTDDMPQPADAAIASDTAGHDAGAADQADNSEPTETGGISEDEDTAKNSPPTTIAAAAKSDDPVETRDPSVSIAGMDVVDLGAGDDSVTVDEAEGMTLVEPAGVGERPDAAPQSGNEDGDENADTADAAARDDQIESVADEDVTEEIRPRKPRPRRYKIQEVIKVRQIMLVQVVKEERGNKGAALTTYLSLAGRYCVLMPNTARGGGISRKITNAADRKKLKEIAAEMDVPEGAGLIIRTAGAQRTKSEIKRDYEYLMRLWEQIRELTLKSIAPAPIYEEGDLIKRSIRDLYSREIDEVLVEGEAGYRVAKDFMKMIMPSHAKNVKHYTEAMPLFARFQVESYLSSMFNPTVQLKSGGYIVIGVTEALVAIDVNSGRATKEGSIEETALKTNLEAAEEVARQLRLRDLAGLIVIDFIDMEERKNNAAVEKRLKEKLKNDRARIQVGRISGFGLLEMSRQRLRPGMIEATTQPCPHCHGTGLIRSDDSLALSILRQIEEEGVRGRSKEVLVKVPVSIANYLMNQKREHIAQIEARYGISVRIEADAFLIPPDFNIERFKTATRPVPDMAAPVISVDTSELPEAVAEEEDVDAADAESETDKSGGAKSKKRRRRSRRKKKPGTGDDSGNGADTREEAVTDEATVQEADSASRDAEPAEAEPGIEISAQDTPDLQNEPEKVVSAPAEAPIAEAEAESDLAARPAPEASSEAVAAPQPAPEPAPASDTRLQPAPDPSPAGSAAADEDDDKPKKRGWWSLGR</sequence>
<evidence type="ECO:0000256" key="10">
    <source>
        <dbReference type="SAM" id="MobiDB-lite"/>
    </source>
</evidence>
<feature type="region of interest" description="Disordered" evidence="10">
    <location>
        <begin position="98"/>
        <end position="214"/>
    </location>
</feature>
<evidence type="ECO:0000313" key="14">
    <source>
        <dbReference type="Proteomes" id="UP000295050"/>
    </source>
</evidence>
<feature type="compositionally biased region" description="Basic residues" evidence="10">
    <location>
        <begin position="740"/>
        <end position="754"/>
    </location>
</feature>
<dbReference type="Gene3D" id="3.40.1260.20">
    <property type="entry name" value="Ribonuclease E, catalytic domain"/>
    <property type="match status" value="1"/>
</dbReference>
<dbReference type="EMBL" id="SLXU01000005">
    <property type="protein sequence ID" value="TCP61292.1"/>
    <property type="molecule type" value="Genomic_DNA"/>
</dbReference>
<keyword evidence="8" id="KW-0862">Zinc</keyword>
<dbReference type="RefSeq" id="WP_132951083.1">
    <property type="nucleotide sequence ID" value="NZ_SLXU01000005.1"/>
</dbReference>
<evidence type="ECO:0000256" key="4">
    <source>
        <dbReference type="ARBA" id="ARBA00022759"/>
    </source>
</evidence>
<dbReference type="InterPro" id="IPR028878">
    <property type="entry name" value="RNase_E"/>
</dbReference>
<keyword evidence="14" id="KW-1185">Reference proteome</keyword>
<feature type="binding site" evidence="8">
    <location>
        <position position="550"/>
    </location>
    <ligand>
        <name>Mg(2+)</name>
        <dbReference type="ChEBI" id="CHEBI:18420"/>
        <note>catalytic</note>
    </ligand>
</feature>
<keyword evidence="6 8" id="KW-0460">Magnesium</keyword>
<evidence type="ECO:0000256" key="6">
    <source>
        <dbReference type="ARBA" id="ARBA00022842"/>
    </source>
</evidence>
<dbReference type="Gene3D" id="2.40.50.140">
    <property type="entry name" value="Nucleic acid-binding proteins"/>
    <property type="match status" value="2"/>
</dbReference>
<evidence type="ECO:0000259" key="11">
    <source>
        <dbReference type="Pfam" id="PF10150"/>
    </source>
</evidence>
<feature type="compositionally biased region" description="Basic and acidic residues" evidence="10">
    <location>
        <begin position="194"/>
        <end position="203"/>
    </location>
</feature>
<gene>
    <name evidence="8" type="primary">rne</name>
    <name evidence="13" type="ORF">EV663_1059</name>
</gene>
<dbReference type="InterPro" id="IPR004659">
    <property type="entry name" value="RNase_E/G"/>
</dbReference>
<dbReference type="PANTHER" id="PTHR30001:SF1">
    <property type="entry name" value="RIBONUCLEASE E_G-LIKE PROTEIN, CHLOROPLASTIC"/>
    <property type="match status" value="1"/>
</dbReference>
<comment type="subcellular location">
    <subcellularLocation>
        <location evidence="8">Cytoplasm</location>
    </subcellularLocation>
    <subcellularLocation>
        <location evidence="8">Cell inner membrane</location>
        <topology evidence="8">Peripheral membrane protein</topology>
        <orientation evidence="8">Cytoplasmic side</orientation>
    </subcellularLocation>
</comment>
<protein>
    <recommendedName>
        <fullName evidence="8">Ribonuclease E</fullName>
        <shortName evidence="8">RNase E</shortName>
        <ecNumber evidence="8">3.1.26.12</ecNumber>
    </recommendedName>
</protein>
<dbReference type="EC" id="3.1.26.12" evidence="8"/>
<keyword evidence="8" id="KW-0699">rRNA-binding</keyword>
<evidence type="ECO:0000259" key="12">
    <source>
        <dbReference type="Pfam" id="PF20833"/>
    </source>
</evidence>
<evidence type="ECO:0000256" key="7">
    <source>
        <dbReference type="ARBA" id="ARBA00022884"/>
    </source>
</evidence>
<dbReference type="GO" id="GO:0009898">
    <property type="term" value="C:cytoplasmic side of plasma membrane"/>
    <property type="evidence" value="ECO:0007669"/>
    <property type="project" value="UniProtKB-UniRule"/>
</dbReference>
<evidence type="ECO:0000256" key="2">
    <source>
        <dbReference type="ARBA" id="ARBA00022722"/>
    </source>
</evidence>
<feature type="coiled-coil region" evidence="9">
    <location>
        <begin position="521"/>
        <end position="574"/>
    </location>
</feature>
<feature type="compositionally biased region" description="Acidic residues" evidence="10">
    <location>
        <begin position="718"/>
        <end position="731"/>
    </location>
</feature>
<keyword evidence="1 8" id="KW-0963">Cytoplasm</keyword>
<keyword evidence="8" id="KW-1003">Cell membrane</keyword>
<dbReference type="AlphaFoldDB" id="A0A4R2RD06"/>
<evidence type="ECO:0000256" key="3">
    <source>
        <dbReference type="ARBA" id="ARBA00022723"/>
    </source>
</evidence>
<dbReference type="GO" id="GO:0000287">
    <property type="term" value="F:magnesium ion binding"/>
    <property type="evidence" value="ECO:0007669"/>
    <property type="project" value="UniProtKB-UniRule"/>
</dbReference>
<dbReference type="GO" id="GO:0006402">
    <property type="term" value="P:mRNA catabolic process"/>
    <property type="evidence" value="ECO:0007669"/>
    <property type="project" value="UniProtKB-UniRule"/>
</dbReference>
<evidence type="ECO:0000313" key="13">
    <source>
        <dbReference type="EMBL" id="TCP61292.1"/>
    </source>
</evidence>
<keyword evidence="8" id="KW-0698">rRNA processing</keyword>
<dbReference type="InterPro" id="IPR019307">
    <property type="entry name" value="RNA-bd_AU-1/RNase_E/G"/>
</dbReference>
<feature type="compositionally biased region" description="Low complexity" evidence="10">
    <location>
        <begin position="149"/>
        <end position="163"/>
    </location>
</feature>
<name>A0A4R2RD06_9RHOB</name>
<evidence type="ECO:0000256" key="1">
    <source>
        <dbReference type="ARBA" id="ARBA00022490"/>
    </source>
</evidence>
<dbReference type="OrthoDB" id="9804278at2"/>
<reference evidence="13 14" key="1">
    <citation type="submission" date="2019-03" db="EMBL/GenBank/DDBJ databases">
        <title>Genomic Encyclopedia of Type Strains, Phase IV (KMG-IV): sequencing the most valuable type-strain genomes for metagenomic binning, comparative biology and taxonomic classification.</title>
        <authorList>
            <person name="Goeker M."/>
        </authorList>
    </citation>
    <scope>NUCLEOTIDE SEQUENCE [LARGE SCALE GENOMIC DNA]</scope>
    <source>
        <strain evidence="13 14">DSM 24766</strain>
    </source>
</reference>
<comment type="function">
    <text evidence="8">Endoribonuclease that plays a central role in RNA processing and decay. Required for the maturation of 5S and 16S rRNAs and the majority of tRNAs. Also involved in the degradation of most mRNAs.</text>
</comment>
<dbReference type="GO" id="GO:0000049">
    <property type="term" value="F:tRNA binding"/>
    <property type="evidence" value="ECO:0007669"/>
    <property type="project" value="UniProtKB-KW"/>
</dbReference>
<feature type="binding site" evidence="8">
    <location>
        <position position="507"/>
    </location>
    <ligand>
        <name>Mg(2+)</name>
        <dbReference type="ChEBI" id="CHEBI:18420"/>
        <note>catalytic</note>
    </ligand>
</feature>
<feature type="compositionally biased region" description="Basic residues" evidence="10">
    <location>
        <begin position="113"/>
        <end position="124"/>
    </location>
</feature>
<dbReference type="GO" id="GO:0006364">
    <property type="term" value="P:rRNA processing"/>
    <property type="evidence" value="ECO:0007669"/>
    <property type="project" value="UniProtKB-UniRule"/>
</dbReference>
<dbReference type="Pfam" id="PF20833">
    <property type="entry name" value="RNase_E_G_Thio"/>
    <property type="match status" value="1"/>
</dbReference>
<comment type="catalytic activity">
    <reaction evidence="8">
        <text>Endonucleolytic cleavage of single-stranded RNA in A- and U-rich regions.</text>
        <dbReference type="EC" id="3.1.26.12"/>
    </reaction>
</comment>
<dbReference type="InterPro" id="IPR012340">
    <property type="entry name" value="NA-bd_OB-fold"/>
</dbReference>
<keyword evidence="8" id="KW-0820">tRNA-binding</keyword>
<dbReference type="PANTHER" id="PTHR30001">
    <property type="entry name" value="RIBONUCLEASE"/>
    <property type="match status" value="1"/>
</dbReference>
<dbReference type="InterPro" id="IPR048583">
    <property type="entry name" value="RNase_E_G_thioredoxin-like"/>
</dbReference>
<organism evidence="13 14">
    <name type="scientific">Rhodovulum bhavnagarense</name>
    <dbReference type="NCBI Taxonomy" id="992286"/>
    <lineage>
        <taxon>Bacteria</taxon>
        <taxon>Pseudomonadati</taxon>
        <taxon>Pseudomonadota</taxon>
        <taxon>Alphaproteobacteria</taxon>
        <taxon>Rhodobacterales</taxon>
        <taxon>Paracoccaceae</taxon>
        <taxon>Rhodovulum</taxon>
    </lineage>
</organism>
<accession>A0A4R2RD06</accession>
<comment type="subunit">
    <text evidence="8">Homotetramer formed by a dimer of dimers.</text>
</comment>
<dbReference type="Proteomes" id="UP000295050">
    <property type="component" value="Unassembled WGS sequence"/>
</dbReference>
<feature type="region of interest" description="Disordered" evidence="10">
    <location>
        <begin position="233"/>
        <end position="287"/>
    </location>
</feature>
<keyword evidence="8" id="KW-0819">tRNA processing</keyword>
<dbReference type="GO" id="GO:0008995">
    <property type="term" value="F:ribonuclease E activity"/>
    <property type="evidence" value="ECO:0007669"/>
    <property type="project" value="UniProtKB-EC"/>
</dbReference>
<feature type="region of interest" description="Required for zinc-mediated homotetramerization and catalytic activity" evidence="8">
    <location>
        <begin position="608"/>
        <end position="611"/>
    </location>
</feature>
<feature type="region of interest" description="Disordered" evidence="10">
    <location>
        <begin position="716"/>
        <end position="892"/>
    </location>
</feature>
<keyword evidence="9" id="KW-0175">Coiled coil</keyword>
<dbReference type="GO" id="GO:0008270">
    <property type="term" value="F:zinc ion binding"/>
    <property type="evidence" value="ECO:0007669"/>
    <property type="project" value="UniProtKB-UniRule"/>
</dbReference>
<feature type="binding site" evidence="8">
    <location>
        <position position="608"/>
    </location>
    <ligand>
        <name>Zn(2+)</name>
        <dbReference type="ChEBI" id="CHEBI:29105"/>
        <note>ligand shared between dimeric partners</note>
    </ligand>
</feature>
<evidence type="ECO:0000256" key="5">
    <source>
        <dbReference type="ARBA" id="ARBA00022801"/>
    </source>
</evidence>
<proteinExistence type="inferred from homology"/>
<keyword evidence="5 8" id="KW-0378">Hydrolase</keyword>
<dbReference type="GO" id="GO:0019843">
    <property type="term" value="F:rRNA binding"/>
    <property type="evidence" value="ECO:0007669"/>
    <property type="project" value="UniProtKB-KW"/>
</dbReference>
<keyword evidence="4 8" id="KW-0255">Endonuclease</keyword>
<keyword evidence="3 8" id="KW-0479">Metal-binding</keyword>
<evidence type="ECO:0000256" key="9">
    <source>
        <dbReference type="SAM" id="Coils"/>
    </source>
</evidence>
<dbReference type="SUPFAM" id="SSF50249">
    <property type="entry name" value="Nucleic acid-binding proteins"/>
    <property type="match status" value="1"/>
</dbReference>
<comment type="caution">
    <text evidence="13">The sequence shown here is derived from an EMBL/GenBank/DDBJ whole genome shotgun (WGS) entry which is preliminary data.</text>
</comment>
<feature type="binding site" evidence="8">
    <location>
        <position position="611"/>
    </location>
    <ligand>
        <name>Zn(2+)</name>
        <dbReference type="ChEBI" id="CHEBI:29105"/>
        <note>ligand shared between dimeric partners</note>
    </ligand>
</feature>
<keyword evidence="2 8" id="KW-0540">Nuclease</keyword>
<keyword evidence="8" id="KW-0472">Membrane</keyword>
<comment type="cofactor">
    <cofactor evidence="8">
        <name>Mg(2+)</name>
        <dbReference type="ChEBI" id="CHEBI:18420"/>
    </cofactor>
    <text evidence="8">Binds 1 Mg(2+) ion per subunit.</text>
</comment>
<keyword evidence="8" id="KW-0997">Cell inner membrane</keyword>
<comment type="cofactor">
    <cofactor evidence="8">
        <name>Zn(2+)</name>
        <dbReference type="ChEBI" id="CHEBI:29105"/>
    </cofactor>
    <text evidence="8">Binds 2 Zn(2+) ions per homotetramer.</text>
</comment>
<evidence type="ECO:0000256" key="8">
    <source>
        <dbReference type="HAMAP-Rule" id="MF_00970"/>
    </source>
</evidence>